<organism evidence="3 4">
    <name type="scientific">Skeletonema marinoi</name>
    <dbReference type="NCBI Taxonomy" id="267567"/>
    <lineage>
        <taxon>Eukaryota</taxon>
        <taxon>Sar</taxon>
        <taxon>Stramenopiles</taxon>
        <taxon>Ochrophyta</taxon>
        <taxon>Bacillariophyta</taxon>
        <taxon>Coscinodiscophyceae</taxon>
        <taxon>Thalassiosirophycidae</taxon>
        <taxon>Thalassiosirales</taxon>
        <taxon>Skeletonemataceae</taxon>
        <taxon>Skeletonema</taxon>
        <taxon>Skeletonema marinoi-dohrnii complex</taxon>
    </lineage>
</organism>
<feature type="region of interest" description="Disordered" evidence="1">
    <location>
        <begin position="401"/>
        <end position="423"/>
    </location>
</feature>
<dbReference type="SUPFAM" id="SSF51391">
    <property type="entry name" value="Thiamin phosphate synthase"/>
    <property type="match status" value="1"/>
</dbReference>
<dbReference type="AlphaFoldDB" id="A0AAD8Y5L2"/>
<dbReference type="EMBL" id="JATAAI010000016">
    <property type="protein sequence ID" value="KAK1740139.1"/>
    <property type="molecule type" value="Genomic_DNA"/>
</dbReference>
<reference evidence="3" key="1">
    <citation type="submission" date="2023-06" db="EMBL/GenBank/DDBJ databases">
        <title>Survivors Of The Sea: Transcriptome response of Skeletonema marinoi to long-term dormancy.</title>
        <authorList>
            <person name="Pinder M.I.M."/>
            <person name="Kourtchenko O."/>
            <person name="Robertson E.K."/>
            <person name="Larsson T."/>
            <person name="Maumus F."/>
            <person name="Osuna-Cruz C.M."/>
            <person name="Vancaester E."/>
            <person name="Stenow R."/>
            <person name="Vandepoele K."/>
            <person name="Ploug H."/>
            <person name="Bruchert V."/>
            <person name="Godhe A."/>
            <person name="Topel M."/>
        </authorList>
    </citation>
    <scope>NUCLEOTIDE SEQUENCE</scope>
    <source>
        <strain evidence="3">R05AC</strain>
    </source>
</reference>
<dbReference type="InterPro" id="IPR036206">
    <property type="entry name" value="ThiamineP_synth_sf"/>
</dbReference>
<feature type="compositionally biased region" description="Low complexity" evidence="1">
    <location>
        <begin position="1141"/>
        <end position="1153"/>
    </location>
</feature>
<name>A0AAD8Y5L2_9STRA</name>
<dbReference type="GO" id="GO:0009228">
    <property type="term" value="P:thiamine biosynthetic process"/>
    <property type="evidence" value="ECO:0007669"/>
    <property type="project" value="UniProtKB-KW"/>
</dbReference>
<dbReference type="Proteomes" id="UP001224775">
    <property type="component" value="Unassembled WGS sequence"/>
</dbReference>
<feature type="region of interest" description="Disordered" evidence="1">
    <location>
        <begin position="1083"/>
        <end position="1153"/>
    </location>
</feature>
<evidence type="ECO:0000313" key="4">
    <source>
        <dbReference type="Proteomes" id="UP001224775"/>
    </source>
</evidence>
<proteinExistence type="predicted"/>
<dbReference type="InterPro" id="IPR013785">
    <property type="entry name" value="Aldolase_TIM"/>
</dbReference>
<dbReference type="Gene3D" id="3.20.20.70">
    <property type="entry name" value="Aldolase class I"/>
    <property type="match status" value="1"/>
</dbReference>
<feature type="domain" description="Thiamine phosphate synthase/TenI" evidence="2">
    <location>
        <begin position="108"/>
        <end position="270"/>
    </location>
</feature>
<evidence type="ECO:0000259" key="2">
    <source>
        <dbReference type="Pfam" id="PF02581"/>
    </source>
</evidence>
<dbReference type="InterPro" id="IPR022998">
    <property type="entry name" value="ThiamineP_synth_TenI"/>
</dbReference>
<dbReference type="Pfam" id="PF02581">
    <property type="entry name" value="TMP-TENI"/>
    <property type="match status" value="1"/>
</dbReference>
<evidence type="ECO:0000256" key="1">
    <source>
        <dbReference type="SAM" id="MobiDB-lite"/>
    </source>
</evidence>
<evidence type="ECO:0000313" key="3">
    <source>
        <dbReference type="EMBL" id="KAK1740139.1"/>
    </source>
</evidence>
<comment type="caution">
    <text evidence="3">The sequence shown here is derived from an EMBL/GenBank/DDBJ whole genome shotgun (WGS) entry which is preliminary data.</text>
</comment>
<protein>
    <recommendedName>
        <fullName evidence="2">Thiamine phosphate synthase/TenI domain-containing protein</fullName>
    </recommendedName>
</protein>
<dbReference type="PANTHER" id="PTHR35213:SF3">
    <property type="entry name" value="MYB-LIKE DOMAIN-CONTAINING PROTEIN"/>
    <property type="match status" value="1"/>
</dbReference>
<gene>
    <name evidence="3" type="ORF">QTG54_009089</name>
</gene>
<accession>A0AAD8Y5L2</accession>
<feature type="compositionally biased region" description="Polar residues" evidence="1">
    <location>
        <begin position="1104"/>
        <end position="1128"/>
    </location>
</feature>
<feature type="region of interest" description="Disordered" evidence="1">
    <location>
        <begin position="1"/>
        <end position="23"/>
    </location>
</feature>
<dbReference type="PANTHER" id="PTHR35213">
    <property type="entry name" value="RING-TYPE DOMAIN-CONTAINING PROTEIN-RELATED"/>
    <property type="match status" value="1"/>
</dbReference>
<keyword evidence="4" id="KW-1185">Reference proteome</keyword>
<dbReference type="CDD" id="cd00564">
    <property type="entry name" value="TMP_TenI"/>
    <property type="match status" value="1"/>
</dbReference>
<sequence>MVPYTRERRTHRPTPYQPSASSNPMIQLHRTLTTFFALSRIVVEVVCFAPPPPLQSPLTVRDKIARSTSSRCQSNHLSMSTDKLCGDPPFLAVLTEPNACVSVDRIDETVTTIERATIDGGVTLVVVRINNDVDGDETSENKWNLLKRLSELKQQRLAEGNRDFLLVVNNDVELVLRAISNNIDVDGVHVKEYNAHLIPDIRQKLQDALEDTTASTSNEIKQQQDIIIGTSCHSKQSALDSYNLTPRGPDYLFVGTCYLTQSHPEKTSLDQLEGPTLPGSIREILYQSFNVDRTDNGGSDLSRVCRKPPVIFAIGGIDEQNCNEPVKYGCSQNCAFHARCIDLLSLSSSGHHGDDDYIRIQVCPSCNTGTTGLEIIPLSFVELDRVQRSVSQKIRMMKSNSNGLLSSESNGGGGGESLQEVGKKRSNSELEFGELSSVAAMSTSKCYDPSIPRTGRWTDEELAFRDTIIGHFLEGSLPLSNGLKLNDFLSSILKSKQSRLTKKMKHAKLSTKYFRLKDGCMKDVVKAKEFSELEFNFVTCVSDPVERSEIQFHMQREWREHLAERCTYLRIMFDAEKWLQSVDQMDRRVVLEKNRSRMNKRRMLMGKALETDVTDSIPGVFINQENQTDDSLFEDDGDGLKEKMIKSDLNGENGDFGEFLMSMMEDKGSSIHGKKSESQTSDPNFRYAAPFLAAITSYMERNSIPFEHVDLWVPSFVPPSLDKELGSAPQMAQMGSGANLAAMAQGSDSNDACRLCFAGSATLNVQVVDSSNASTSMTSLASLEEKQQEVHMSVSPLSADEIFNFSLYGDYSEKFSFNVGCGLPGRVFKTGIAAWEQFVSNAPSHMFERRGGAVQFGVKTALGLPIESPNVGRIVLVMYSRHNREKDEELVNRVVKDMRLFNPCPRWKLVVSVSPNNGENQTSLSSAPPSKLENISNSVVSPKDNQIKQLISLLGENMPSASDSNTPLGQKIHTIMNLRLTLLRPNRSLEEEQLVDTLLVLFESYLSAGRSKEDTVLLVTRDYDFHMKHNQRVSSMMQQQQQTPLVMSMSPPMHPLPGPMLQGGHNQGMQTFNHSSFDGANRSFFPGMGGYQAPPPAYLPGHNQLPQMQSYSHPGNPQGTPQFDLSPQNNGNNGGGGGSGMAASASNASLKES</sequence>